<dbReference type="GeneTree" id="ENSGT00940000163772"/>
<protein>
    <recommendedName>
        <fullName evidence="1">Integrase catalytic domain-containing protein</fullName>
    </recommendedName>
</protein>
<feature type="domain" description="Integrase catalytic" evidence="1">
    <location>
        <begin position="74"/>
        <end position="233"/>
    </location>
</feature>
<evidence type="ECO:0000259" key="1">
    <source>
        <dbReference type="PROSITE" id="PS50994"/>
    </source>
</evidence>
<keyword evidence="3" id="KW-1185">Reference proteome</keyword>
<dbReference type="InterPro" id="IPR012337">
    <property type="entry name" value="RNaseH-like_sf"/>
</dbReference>
<dbReference type="InterPro" id="IPR036397">
    <property type="entry name" value="RNaseH_sf"/>
</dbReference>
<dbReference type="Ensembl" id="ENSPKIT00000003201.1">
    <property type="protein sequence ID" value="ENSPKIP00000022533.1"/>
    <property type="gene ID" value="ENSPKIG00000006505.1"/>
</dbReference>
<organism evidence="2 3">
    <name type="scientific">Paramormyrops kingsleyae</name>
    <dbReference type="NCBI Taxonomy" id="1676925"/>
    <lineage>
        <taxon>Eukaryota</taxon>
        <taxon>Metazoa</taxon>
        <taxon>Chordata</taxon>
        <taxon>Craniata</taxon>
        <taxon>Vertebrata</taxon>
        <taxon>Euteleostomi</taxon>
        <taxon>Actinopterygii</taxon>
        <taxon>Neopterygii</taxon>
        <taxon>Teleostei</taxon>
        <taxon>Osteoglossocephala</taxon>
        <taxon>Osteoglossomorpha</taxon>
        <taxon>Osteoglossiformes</taxon>
        <taxon>Mormyridae</taxon>
        <taxon>Paramormyrops</taxon>
    </lineage>
</organism>
<name>A0A3B3RW61_9TELE</name>
<dbReference type="Pfam" id="PF00665">
    <property type="entry name" value="rve"/>
    <property type="match status" value="1"/>
</dbReference>
<reference evidence="2" key="2">
    <citation type="submission" date="2025-09" db="UniProtKB">
        <authorList>
            <consortium name="Ensembl"/>
        </authorList>
    </citation>
    <scope>IDENTIFICATION</scope>
</reference>
<dbReference type="GO" id="GO:0003676">
    <property type="term" value="F:nucleic acid binding"/>
    <property type="evidence" value="ECO:0007669"/>
    <property type="project" value="InterPro"/>
</dbReference>
<dbReference type="PANTHER" id="PTHR37984:SF15">
    <property type="entry name" value="INTEGRASE CATALYTIC DOMAIN-CONTAINING PROTEIN"/>
    <property type="match status" value="1"/>
</dbReference>
<dbReference type="STRING" id="1676925.ENSPKIP00000022533"/>
<reference evidence="2" key="1">
    <citation type="submission" date="2025-08" db="UniProtKB">
        <authorList>
            <consortium name="Ensembl"/>
        </authorList>
    </citation>
    <scope>IDENTIFICATION</scope>
</reference>
<accession>A0A3B3RW61</accession>
<dbReference type="AlphaFoldDB" id="A0A3B3RW61"/>
<dbReference type="Gene3D" id="3.30.420.10">
    <property type="entry name" value="Ribonuclease H-like superfamily/Ribonuclease H"/>
    <property type="match status" value="1"/>
</dbReference>
<dbReference type="SUPFAM" id="SSF53098">
    <property type="entry name" value="Ribonuclease H-like"/>
    <property type="match status" value="1"/>
</dbReference>
<dbReference type="Proteomes" id="UP000261540">
    <property type="component" value="Unplaced"/>
</dbReference>
<dbReference type="InterPro" id="IPR001584">
    <property type="entry name" value="Integrase_cat-core"/>
</dbReference>
<dbReference type="GO" id="GO:0015074">
    <property type="term" value="P:DNA integration"/>
    <property type="evidence" value="ECO:0007669"/>
    <property type="project" value="InterPro"/>
</dbReference>
<evidence type="ECO:0000313" key="3">
    <source>
        <dbReference type="Proteomes" id="UP000261540"/>
    </source>
</evidence>
<dbReference type="PROSITE" id="PS50994">
    <property type="entry name" value="INTEGRASE"/>
    <property type="match status" value="1"/>
</dbReference>
<evidence type="ECO:0000313" key="2">
    <source>
        <dbReference type="Ensembl" id="ENSPKIP00000022533.1"/>
    </source>
</evidence>
<dbReference type="PANTHER" id="PTHR37984">
    <property type="entry name" value="PROTEIN CBG26694"/>
    <property type="match status" value="1"/>
</dbReference>
<proteinExistence type="predicted"/>
<dbReference type="InterPro" id="IPR050951">
    <property type="entry name" value="Retrovirus_Pol_polyprotein"/>
</dbReference>
<sequence length="322" mass="36979">MLCLDSSIPQETRNSVIPFSTHPVSSPRLLGTWKGIYELRTNITPRHPPVHWTSSTCQHHEDESPAGFLHPLPVPARPWSHICMDFITDLPRSMGKTTVLTIVDRFSKMCRLVALSKLPTSMELAEILIHELFRFTGIPEDIMSDRGPKLASRVFKELTTKLRVSLSLTRAYHPQSNGLAERMNQEVSKALRLLCRRNPANWATHLVWVEYSLNSRINPVTALTPFQCVLGFQPPLFPWDAPSGPVPRVETWYQDCRQAWQLVQRSLRRQGDLHKKQADRHRQSGFPYRVGQQVWLSTKNLHIPGCKKLTARYIGPFRILKK</sequence>